<comment type="caution">
    <text evidence="2">The sequence shown here is derived from an EMBL/GenBank/DDBJ whole genome shotgun (WGS) entry which is preliminary data.</text>
</comment>
<dbReference type="EMBL" id="JADCNL010000001">
    <property type="protein sequence ID" value="KAG0499625.1"/>
    <property type="molecule type" value="Genomic_DNA"/>
</dbReference>
<proteinExistence type="predicted"/>
<sequence length="170" mass="18771">MTFITSSPTIAYDHHTRTNNAAVTLLELPRHRRLRGSGCGPLRLLFRSLCCSVPILTNPSRCLPPFPPPSTYTVSRRGHQASSAADRGPGQHLRAGGPQAAVVGWVASAEEMWIQKVRKGNRDWRSWSCEAVSMRARVLPSTDADADVDADTCRVASSMWMVVRWRFGAL</sequence>
<name>A0A835RW38_VANPL</name>
<organism evidence="2 3">
    <name type="scientific">Vanilla planifolia</name>
    <name type="common">Vanilla</name>
    <dbReference type="NCBI Taxonomy" id="51239"/>
    <lineage>
        <taxon>Eukaryota</taxon>
        <taxon>Viridiplantae</taxon>
        <taxon>Streptophyta</taxon>
        <taxon>Embryophyta</taxon>
        <taxon>Tracheophyta</taxon>
        <taxon>Spermatophyta</taxon>
        <taxon>Magnoliopsida</taxon>
        <taxon>Liliopsida</taxon>
        <taxon>Asparagales</taxon>
        <taxon>Orchidaceae</taxon>
        <taxon>Vanilloideae</taxon>
        <taxon>Vanilleae</taxon>
        <taxon>Vanilla</taxon>
    </lineage>
</organism>
<dbReference type="OrthoDB" id="6500128at2759"/>
<protein>
    <submittedName>
        <fullName evidence="2">Uncharacterized protein</fullName>
    </submittedName>
</protein>
<keyword evidence="3" id="KW-1185">Reference proteome</keyword>
<dbReference type="AlphaFoldDB" id="A0A835RW38"/>
<reference evidence="2 3" key="1">
    <citation type="journal article" date="2020" name="Nat. Food">
        <title>A phased Vanilla planifolia genome enables genetic improvement of flavour and production.</title>
        <authorList>
            <person name="Hasing T."/>
            <person name="Tang H."/>
            <person name="Brym M."/>
            <person name="Khazi F."/>
            <person name="Huang T."/>
            <person name="Chambers A.H."/>
        </authorList>
    </citation>
    <scope>NUCLEOTIDE SEQUENCE [LARGE SCALE GENOMIC DNA]</scope>
    <source>
        <tissue evidence="2">Leaf</tissue>
    </source>
</reference>
<evidence type="ECO:0000313" key="2">
    <source>
        <dbReference type="EMBL" id="KAG0499625.1"/>
    </source>
</evidence>
<evidence type="ECO:0000256" key="1">
    <source>
        <dbReference type="SAM" id="MobiDB-lite"/>
    </source>
</evidence>
<feature type="region of interest" description="Disordered" evidence="1">
    <location>
        <begin position="73"/>
        <end position="96"/>
    </location>
</feature>
<gene>
    <name evidence="2" type="ORF">HPP92_004316</name>
</gene>
<dbReference type="Proteomes" id="UP000636800">
    <property type="component" value="Chromosome 1"/>
</dbReference>
<evidence type="ECO:0000313" key="3">
    <source>
        <dbReference type="Proteomes" id="UP000636800"/>
    </source>
</evidence>
<accession>A0A835RW38</accession>